<reference evidence="1" key="1">
    <citation type="submission" date="2020-08" db="EMBL/GenBank/DDBJ databases">
        <title>Multicomponent nature underlies the extraordinary mechanical properties of spider dragline silk.</title>
        <authorList>
            <person name="Kono N."/>
            <person name="Nakamura H."/>
            <person name="Mori M."/>
            <person name="Yoshida Y."/>
            <person name="Ohtoshi R."/>
            <person name="Malay A.D."/>
            <person name="Moran D.A.P."/>
            <person name="Tomita M."/>
            <person name="Numata K."/>
            <person name="Arakawa K."/>
        </authorList>
    </citation>
    <scope>NUCLEOTIDE SEQUENCE</scope>
</reference>
<keyword evidence="2" id="KW-1185">Reference proteome</keyword>
<evidence type="ECO:0000313" key="1">
    <source>
        <dbReference type="EMBL" id="GFY65872.1"/>
    </source>
</evidence>
<organism evidence="1 2">
    <name type="scientific">Trichonephila inaurata madagascariensis</name>
    <dbReference type="NCBI Taxonomy" id="2747483"/>
    <lineage>
        <taxon>Eukaryota</taxon>
        <taxon>Metazoa</taxon>
        <taxon>Ecdysozoa</taxon>
        <taxon>Arthropoda</taxon>
        <taxon>Chelicerata</taxon>
        <taxon>Arachnida</taxon>
        <taxon>Araneae</taxon>
        <taxon>Araneomorphae</taxon>
        <taxon>Entelegynae</taxon>
        <taxon>Araneoidea</taxon>
        <taxon>Nephilidae</taxon>
        <taxon>Trichonephila</taxon>
        <taxon>Trichonephila inaurata</taxon>
    </lineage>
</organism>
<dbReference type="EMBL" id="BMAV01015736">
    <property type="protein sequence ID" value="GFY65872.1"/>
    <property type="molecule type" value="Genomic_DNA"/>
</dbReference>
<dbReference type="Proteomes" id="UP000886998">
    <property type="component" value="Unassembled WGS sequence"/>
</dbReference>
<gene>
    <name evidence="1" type="ORF">TNIN_137021</name>
</gene>
<sequence>MMQIRISETAQNRQTRLECQRNVILSTRMAIWKDKENAAYSYNPSIVNEPTTSEVAVISWQGINMEKKILYWKQEIVQSKKLLKRTAGPIMLYNIL</sequence>
<comment type="caution">
    <text evidence="1">The sequence shown here is derived from an EMBL/GenBank/DDBJ whole genome shotgun (WGS) entry which is preliminary data.</text>
</comment>
<proteinExistence type="predicted"/>
<name>A0A8X7CIT7_9ARAC</name>
<protein>
    <submittedName>
        <fullName evidence="1">Uncharacterized protein</fullName>
    </submittedName>
</protein>
<evidence type="ECO:0000313" key="2">
    <source>
        <dbReference type="Proteomes" id="UP000886998"/>
    </source>
</evidence>
<dbReference type="AlphaFoldDB" id="A0A8X7CIT7"/>
<accession>A0A8X7CIT7</accession>